<evidence type="ECO:0000313" key="2">
    <source>
        <dbReference type="Proteomes" id="UP000027265"/>
    </source>
</evidence>
<proteinExistence type="predicted"/>
<gene>
    <name evidence="1" type="ORF">JAAARDRAFT_324307</name>
</gene>
<evidence type="ECO:0008006" key="3">
    <source>
        <dbReference type="Google" id="ProtNLM"/>
    </source>
</evidence>
<evidence type="ECO:0000313" key="1">
    <source>
        <dbReference type="EMBL" id="KDQ55626.1"/>
    </source>
</evidence>
<name>A0A067PZ42_9AGAM</name>
<dbReference type="InParanoid" id="A0A067PZ42"/>
<dbReference type="Proteomes" id="UP000027265">
    <property type="component" value="Unassembled WGS sequence"/>
</dbReference>
<protein>
    <recommendedName>
        <fullName evidence="3">F-box domain-containing protein</fullName>
    </recommendedName>
</protein>
<sequence>MFPVELWAIIFKLVQSPRDLSQICSISRTFHREASPWLYQSVVLSRGWDQLLAFSRVVTREGKRVVRLSIAIHEHLDRTDIPAEQKLLLRAILCALPNLRFLELSATTPYSIDCCFASNMSTIFGGCQFQLEEFRNSVINFDHTIDFLATQSSLRSWEHLPESSSQGFRHFDESFLPCISSVDIDADLLFRCFSIARPIKRMHLRIREEEEEEELLDDLVQVVGLFGPSLSTLSLDGTLKGGIATALASGLTEGILPHLVHLSLMDDFVDEHNSRVDFSTGLCELCDCIAHFKTLETFVFSPPHMERDGSWWSMEVSSRSLAQVVARAIFASCASLRLVALPDGDHPLFGESTLPEFVTYTRGSGGTAHETTEETLNLNSWKTLS</sequence>
<dbReference type="HOGENOM" id="CLU_062057_0_0_1"/>
<keyword evidence="2" id="KW-1185">Reference proteome</keyword>
<reference evidence="2" key="1">
    <citation type="journal article" date="2014" name="Proc. Natl. Acad. Sci. U.S.A.">
        <title>Extensive sampling of basidiomycete genomes demonstrates inadequacy of the white-rot/brown-rot paradigm for wood decay fungi.</title>
        <authorList>
            <person name="Riley R."/>
            <person name="Salamov A.A."/>
            <person name="Brown D.W."/>
            <person name="Nagy L.G."/>
            <person name="Floudas D."/>
            <person name="Held B.W."/>
            <person name="Levasseur A."/>
            <person name="Lombard V."/>
            <person name="Morin E."/>
            <person name="Otillar R."/>
            <person name="Lindquist E.A."/>
            <person name="Sun H."/>
            <person name="LaButti K.M."/>
            <person name="Schmutz J."/>
            <person name="Jabbour D."/>
            <person name="Luo H."/>
            <person name="Baker S.E."/>
            <person name="Pisabarro A.G."/>
            <person name="Walton J.D."/>
            <person name="Blanchette R.A."/>
            <person name="Henrissat B."/>
            <person name="Martin F."/>
            <person name="Cullen D."/>
            <person name="Hibbett D.S."/>
            <person name="Grigoriev I.V."/>
        </authorList>
    </citation>
    <scope>NUCLEOTIDE SEQUENCE [LARGE SCALE GENOMIC DNA]</scope>
    <source>
        <strain evidence="2">MUCL 33604</strain>
    </source>
</reference>
<accession>A0A067PZ42</accession>
<organism evidence="1 2">
    <name type="scientific">Jaapia argillacea MUCL 33604</name>
    <dbReference type="NCBI Taxonomy" id="933084"/>
    <lineage>
        <taxon>Eukaryota</taxon>
        <taxon>Fungi</taxon>
        <taxon>Dikarya</taxon>
        <taxon>Basidiomycota</taxon>
        <taxon>Agaricomycotina</taxon>
        <taxon>Agaricomycetes</taxon>
        <taxon>Agaricomycetidae</taxon>
        <taxon>Jaapiales</taxon>
        <taxon>Jaapiaceae</taxon>
        <taxon>Jaapia</taxon>
    </lineage>
</organism>
<dbReference type="SUPFAM" id="SSF52047">
    <property type="entry name" value="RNI-like"/>
    <property type="match status" value="1"/>
</dbReference>
<dbReference type="AlphaFoldDB" id="A0A067PZ42"/>
<dbReference type="EMBL" id="KL197724">
    <property type="protein sequence ID" value="KDQ55626.1"/>
    <property type="molecule type" value="Genomic_DNA"/>
</dbReference>